<proteinExistence type="predicted"/>
<name>A0AC60Q847_IXOPE</name>
<organism evidence="1 2">
    <name type="scientific">Ixodes persulcatus</name>
    <name type="common">Taiga tick</name>
    <dbReference type="NCBI Taxonomy" id="34615"/>
    <lineage>
        <taxon>Eukaryota</taxon>
        <taxon>Metazoa</taxon>
        <taxon>Ecdysozoa</taxon>
        <taxon>Arthropoda</taxon>
        <taxon>Chelicerata</taxon>
        <taxon>Arachnida</taxon>
        <taxon>Acari</taxon>
        <taxon>Parasitiformes</taxon>
        <taxon>Ixodida</taxon>
        <taxon>Ixodoidea</taxon>
        <taxon>Ixodidae</taxon>
        <taxon>Ixodinae</taxon>
        <taxon>Ixodes</taxon>
    </lineage>
</organism>
<dbReference type="EMBL" id="JABSTQ010009437">
    <property type="protein sequence ID" value="KAG0429172.1"/>
    <property type="molecule type" value="Genomic_DNA"/>
</dbReference>
<keyword evidence="2" id="KW-1185">Reference proteome</keyword>
<evidence type="ECO:0000313" key="2">
    <source>
        <dbReference type="Proteomes" id="UP000805193"/>
    </source>
</evidence>
<reference evidence="1 2" key="1">
    <citation type="journal article" date="2020" name="Cell">
        <title>Large-Scale Comparative Analyses of Tick Genomes Elucidate Their Genetic Diversity and Vector Capacities.</title>
        <authorList>
            <consortium name="Tick Genome and Microbiome Consortium (TIGMIC)"/>
            <person name="Jia N."/>
            <person name="Wang J."/>
            <person name="Shi W."/>
            <person name="Du L."/>
            <person name="Sun Y."/>
            <person name="Zhan W."/>
            <person name="Jiang J.F."/>
            <person name="Wang Q."/>
            <person name="Zhang B."/>
            <person name="Ji P."/>
            <person name="Bell-Sakyi L."/>
            <person name="Cui X.M."/>
            <person name="Yuan T.T."/>
            <person name="Jiang B.G."/>
            <person name="Yang W.F."/>
            <person name="Lam T.T."/>
            <person name="Chang Q.C."/>
            <person name="Ding S.J."/>
            <person name="Wang X.J."/>
            <person name="Zhu J.G."/>
            <person name="Ruan X.D."/>
            <person name="Zhao L."/>
            <person name="Wei J.T."/>
            <person name="Ye R.Z."/>
            <person name="Que T.C."/>
            <person name="Du C.H."/>
            <person name="Zhou Y.H."/>
            <person name="Cheng J.X."/>
            <person name="Dai P.F."/>
            <person name="Guo W.B."/>
            <person name="Han X.H."/>
            <person name="Huang E.J."/>
            <person name="Li L.F."/>
            <person name="Wei W."/>
            <person name="Gao Y.C."/>
            <person name="Liu J.Z."/>
            <person name="Shao H.Z."/>
            <person name="Wang X."/>
            <person name="Wang C.C."/>
            <person name="Yang T.C."/>
            <person name="Huo Q.B."/>
            <person name="Li W."/>
            <person name="Chen H.Y."/>
            <person name="Chen S.E."/>
            <person name="Zhou L.G."/>
            <person name="Ni X.B."/>
            <person name="Tian J.H."/>
            <person name="Sheng Y."/>
            <person name="Liu T."/>
            <person name="Pan Y.S."/>
            <person name="Xia L.Y."/>
            <person name="Li J."/>
            <person name="Zhao F."/>
            <person name="Cao W.C."/>
        </authorList>
    </citation>
    <scope>NUCLEOTIDE SEQUENCE [LARGE SCALE GENOMIC DNA]</scope>
    <source>
        <strain evidence="1">Iper-2018</strain>
    </source>
</reference>
<accession>A0AC60Q847</accession>
<dbReference type="Proteomes" id="UP000805193">
    <property type="component" value="Unassembled WGS sequence"/>
</dbReference>
<comment type="caution">
    <text evidence="1">The sequence shown here is derived from an EMBL/GenBank/DDBJ whole genome shotgun (WGS) entry which is preliminary data.</text>
</comment>
<evidence type="ECO:0000313" key="1">
    <source>
        <dbReference type="EMBL" id="KAG0429172.1"/>
    </source>
</evidence>
<sequence length="146" mass="16404">MRPRFNPSTPNCKGNVTKNMVKSPKGPRPWMMCGTCHKRTLKLRGLPLASPSFARIGSLGHPVKLAKAEIIWLIFAKSHELDTQQTRQLVDGLFDMGAHVQADWFNYVRGLLGKGWTCRSWGVLGRLSRPTRVSSADIKRRMVGAY</sequence>
<protein>
    <submittedName>
        <fullName evidence="1">Uncharacterized protein</fullName>
    </submittedName>
</protein>
<gene>
    <name evidence="1" type="ORF">HPB47_023895</name>
</gene>